<dbReference type="Gene3D" id="3.10.580.10">
    <property type="entry name" value="CBS-domain"/>
    <property type="match status" value="1"/>
</dbReference>
<organism evidence="4 5">
    <name type="scientific">Pelagibacterium flavum</name>
    <dbReference type="NCBI Taxonomy" id="2984530"/>
    <lineage>
        <taxon>Bacteria</taxon>
        <taxon>Pseudomonadati</taxon>
        <taxon>Pseudomonadota</taxon>
        <taxon>Alphaproteobacteria</taxon>
        <taxon>Hyphomicrobiales</taxon>
        <taxon>Devosiaceae</taxon>
        <taxon>Pelagibacterium</taxon>
    </lineage>
</organism>
<evidence type="ECO:0000313" key="5">
    <source>
        <dbReference type="Proteomes" id="UP001163882"/>
    </source>
</evidence>
<reference evidence="4" key="1">
    <citation type="submission" date="2022-10" db="EMBL/GenBank/DDBJ databases">
        <title>YIM 151497 complete genome.</title>
        <authorList>
            <person name="Chen X."/>
        </authorList>
    </citation>
    <scope>NUCLEOTIDE SEQUENCE</scope>
    <source>
        <strain evidence="4">YIM 151497</strain>
    </source>
</reference>
<keyword evidence="5" id="KW-1185">Reference proteome</keyword>
<dbReference type="RefSeq" id="WP_264226946.1">
    <property type="nucleotide sequence ID" value="NZ_CP107716.1"/>
</dbReference>
<dbReference type="InterPro" id="IPR000644">
    <property type="entry name" value="CBS_dom"/>
</dbReference>
<evidence type="ECO:0000313" key="4">
    <source>
        <dbReference type="EMBL" id="UYQ73360.1"/>
    </source>
</evidence>
<keyword evidence="1 2" id="KW-0129">CBS domain</keyword>
<dbReference type="InterPro" id="IPR046342">
    <property type="entry name" value="CBS_dom_sf"/>
</dbReference>
<accession>A0ABY6IRW9</accession>
<protein>
    <submittedName>
        <fullName evidence="4">CBS domain-containing protein</fullName>
    </submittedName>
</protein>
<dbReference type="PANTHER" id="PTHR43080:SF2">
    <property type="entry name" value="CBS DOMAIN-CONTAINING PROTEIN"/>
    <property type="match status" value="1"/>
</dbReference>
<dbReference type="EMBL" id="CP107716">
    <property type="protein sequence ID" value="UYQ73360.1"/>
    <property type="molecule type" value="Genomic_DNA"/>
</dbReference>
<name>A0ABY6IRW9_9HYPH</name>
<evidence type="ECO:0000259" key="3">
    <source>
        <dbReference type="PROSITE" id="PS51371"/>
    </source>
</evidence>
<dbReference type="Proteomes" id="UP001163882">
    <property type="component" value="Chromosome"/>
</dbReference>
<evidence type="ECO:0000256" key="2">
    <source>
        <dbReference type="PROSITE-ProRule" id="PRU00703"/>
    </source>
</evidence>
<dbReference type="SMART" id="SM00116">
    <property type="entry name" value="CBS"/>
    <property type="match status" value="2"/>
</dbReference>
<feature type="domain" description="CBS" evidence="3">
    <location>
        <begin position="8"/>
        <end position="69"/>
    </location>
</feature>
<dbReference type="Pfam" id="PF00571">
    <property type="entry name" value="CBS"/>
    <property type="match status" value="2"/>
</dbReference>
<dbReference type="PROSITE" id="PS51371">
    <property type="entry name" value="CBS"/>
    <property type="match status" value="2"/>
</dbReference>
<gene>
    <name evidence="4" type="ORF">OF122_06255</name>
</gene>
<sequence>MFVESILTIKGSDVVTVPSDSTIGDLIATLARHNIGAVVVVDNDKVEGIISERDIVRHLAGSAEGFRAKPVSTLMTRAPKTCSRSDTVDHAMNIMSQGRFRHLPVVEDGRLIGIISIGDVVKRKIEEAEQEAGALREYIAS</sequence>
<dbReference type="InterPro" id="IPR044725">
    <property type="entry name" value="CBSX3_CBS_dom"/>
</dbReference>
<proteinExistence type="predicted"/>
<dbReference type="PANTHER" id="PTHR43080">
    <property type="entry name" value="CBS DOMAIN-CONTAINING PROTEIN CBSX3, MITOCHONDRIAL"/>
    <property type="match status" value="1"/>
</dbReference>
<dbReference type="SUPFAM" id="SSF54631">
    <property type="entry name" value="CBS-domain pair"/>
    <property type="match status" value="1"/>
</dbReference>
<evidence type="ECO:0000256" key="1">
    <source>
        <dbReference type="ARBA" id="ARBA00023122"/>
    </source>
</evidence>
<dbReference type="InterPro" id="IPR051257">
    <property type="entry name" value="Diverse_CBS-Domain"/>
</dbReference>
<feature type="domain" description="CBS" evidence="3">
    <location>
        <begin position="75"/>
        <end position="131"/>
    </location>
</feature>
<dbReference type="CDD" id="cd04623">
    <property type="entry name" value="CBS_pair_bac_euk"/>
    <property type="match status" value="1"/>
</dbReference>